<evidence type="ECO:0000313" key="6">
    <source>
        <dbReference type="Proteomes" id="UP000824260"/>
    </source>
</evidence>
<dbReference type="SUPFAM" id="SSF51215">
    <property type="entry name" value="Regulatory protein AraC"/>
    <property type="match status" value="1"/>
</dbReference>
<proteinExistence type="predicted"/>
<dbReference type="PROSITE" id="PS00041">
    <property type="entry name" value="HTH_ARAC_FAMILY_1"/>
    <property type="match status" value="1"/>
</dbReference>
<protein>
    <submittedName>
        <fullName evidence="5">Helix-turn-helix domain-containing protein</fullName>
    </submittedName>
</protein>
<dbReference type="InterPro" id="IPR003313">
    <property type="entry name" value="AraC-bd"/>
</dbReference>
<dbReference type="Pfam" id="PF02311">
    <property type="entry name" value="AraC_binding"/>
    <property type="match status" value="1"/>
</dbReference>
<dbReference type="EMBL" id="DVFZ01000026">
    <property type="protein sequence ID" value="HIQ81932.1"/>
    <property type="molecule type" value="Genomic_DNA"/>
</dbReference>
<dbReference type="PRINTS" id="PR00032">
    <property type="entry name" value="HTHARAC"/>
</dbReference>
<dbReference type="InterPro" id="IPR018062">
    <property type="entry name" value="HTH_AraC-typ_CS"/>
</dbReference>
<dbReference type="Gene3D" id="1.10.10.60">
    <property type="entry name" value="Homeodomain-like"/>
    <property type="match status" value="2"/>
</dbReference>
<dbReference type="InterPro" id="IPR009057">
    <property type="entry name" value="Homeodomain-like_sf"/>
</dbReference>
<reference evidence="5" key="1">
    <citation type="submission" date="2020-10" db="EMBL/GenBank/DDBJ databases">
        <authorList>
            <person name="Gilroy R."/>
        </authorList>
    </citation>
    <scope>NUCLEOTIDE SEQUENCE</scope>
    <source>
        <strain evidence="5">ChiSjej6B24-2974</strain>
    </source>
</reference>
<keyword evidence="3" id="KW-0804">Transcription</keyword>
<evidence type="ECO:0000256" key="3">
    <source>
        <dbReference type="ARBA" id="ARBA00023163"/>
    </source>
</evidence>
<dbReference type="AlphaFoldDB" id="A0A9D0ZKP2"/>
<dbReference type="GO" id="GO:0003700">
    <property type="term" value="F:DNA-binding transcription factor activity"/>
    <property type="evidence" value="ECO:0007669"/>
    <property type="project" value="InterPro"/>
</dbReference>
<keyword evidence="2" id="KW-0238">DNA-binding</keyword>
<dbReference type="PANTHER" id="PTHR43280:SF28">
    <property type="entry name" value="HTH-TYPE TRANSCRIPTIONAL ACTIVATOR RHAS"/>
    <property type="match status" value="1"/>
</dbReference>
<dbReference type="InterPro" id="IPR037923">
    <property type="entry name" value="HTH-like"/>
</dbReference>
<dbReference type="Proteomes" id="UP000824260">
    <property type="component" value="Unassembled WGS sequence"/>
</dbReference>
<dbReference type="GO" id="GO:0043565">
    <property type="term" value="F:sequence-specific DNA binding"/>
    <property type="evidence" value="ECO:0007669"/>
    <property type="project" value="InterPro"/>
</dbReference>
<evidence type="ECO:0000313" key="5">
    <source>
        <dbReference type="EMBL" id="HIQ81932.1"/>
    </source>
</evidence>
<evidence type="ECO:0000259" key="4">
    <source>
        <dbReference type="PROSITE" id="PS01124"/>
    </source>
</evidence>
<sequence length="288" mass="32810">MQDTLFHGDLVTSKRILYTPSGFAKRTLLHLQEIGELEARRPHVSQRDGLSSYLFFIVLRGSGELAYRQTVHPLSVGDCIFVDCKQGYAHSTSADLWTLKWIHFFGPELRGVYEKYVERGGQAVFSPGNISSFLELWERMFSIAASAEYIRDMRINELLAALLTLLMENSWNPSGGRSVRGKRQNLQQVRDYLDENFAQKISLDALCGRFYMSRSHLSRAFKAQFGVNISEYLLGLRITRAKQLLRFSSDSVEDIASACGIEDANFFARTFKKVEGISPSHFRALWKS</sequence>
<dbReference type="PANTHER" id="PTHR43280">
    <property type="entry name" value="ARAC-FAMILY TRANSCRIPTIONAL REGULATOR"/>
    <property type="match status" value="1"/>
</dbReference>
<evidence type="ECO:0000256" key="2">
    <source>
        <dbReference type="ARBA" id="ARBA00023125"/>
    </source>
</evidence>
<gene>
    <name evidence="5" type="ORF">IAA52_02390</name>
</gene>
<dbReference type="SUPFAM" id="SSF46689">
    <property type="entry name" value="Homeodomain-like"/>
    <property type="match status" value="2"/>
</dbReference>
<dbReference type="Pfam" id="PF12833">
    <property type="entry name" value="HTH_18"/>
    <property type="match status" value="1"/>
</dbReference>
<dbReference type="PROSITE" id="PS01124">
    <property type="entry name" value="HTH_ARAC_FAMILY_2"/>
    <property type="match status" value="1"/>
</dbReference>
<feature type="domain" description="HTH araC/xylS-type" evidence="4">
    <location>
        <begin position="187"/>
        <end position="285"/>
    </location>
</feature>
<keyword evidence="1" id="KW-0805">Transcription regulation</keyword>
<reference evidence="5" key="2">
    <citation type="journal article" date="2021" name="PeerJ">
        <title>Extensive microbial diversity within the chicken gut microbiome revealed by metagenomics and culture.</title>
        <authorList>
            <person name="Gilroy R."/>
            <person name="Ravi A."/>
            <person name="Getino M."/>
            <person name="Pursley I."/>
            <person name="Horton D.L."/>
            <person name="Alikhan N.F."/>
            <person name="Baker D."/>
            <person name="Gharbi K."/>
            <person name="Hall N."/>
            <person name="Watson M."/>
            <person name="Adriaenssens E.M."/>
            <person name="Foster-Nyarko E."/>
            <person name="Jarju S."/>
            <person name="Secka A."/>
            <person name="Antonio M."/>
            <person name="Oren A."/>
            <person name="Chaudhuri R.R."/>
            <person name="La Ragione R."/>
            <person name="Hildebrand F."/>
            <person name="Pallen M.J."/>
        </authorList>
    </citation>
    <scope>NUCLEOTIDE SEQUENCE</scope>
    <source>
        <strain evidence="5">ChiSjej6B24-2974</strain>
    </source>
</reference>
<comment type="caution">
    <text evidence="5">The sequence shown here is derived from an EMBL/GenBank/DDBJ whole genome shotgun (WGS) entry which is preliminary data.</text>
</comment>
<evidence type="ECO:0000256" key="1">
    <source>
        <dbReference type="ARBA" id="ARBA00023015"/>
    </source>
</evidence>
<dbReference type="InterPro" id="IPR018060">
    <property type="entry name" value="HTH_AraC"/>
</dbReference>
<accession>A0A9D0ZKP2</accession>
<name>A0A9D0ZKP2_9FIRM</name>
<dbReference type="SMART" id="SM00342">
    <property type="entry name" value="HTH_ARAC"/>
    <property type="match status" value="1"/>
</dbReference>
<dbReference type="InterPro" id="IPR020449">
    <property type="entry name" value="Tscrpt_reg_AraC-type_HTH"/>
</dbReference>
<organism evidence="5 6">
    <name type="scientific">Candidatus Pullichristensenella stercorigallinarum</name>
    <dbReference type="NCBI Taxonomy" id="2840909"/>
    <lineage>
        <taxon>Bacteria</taxon>
        <taxon>Bacillati</taxon>
        <taxon>Bacillota</taxon>
        <taxon>Clostridia</taxon>
        <taxon>Candidatus Pullichristensenella</taxon>
    </lineage>
</organism>